<keyword evidence="1" id="KW-0472">Membrane</keyword>
<evidence type="ECO:0000256" key="1">
    <source>
        <dbReference type="SAM" id="Phobius"/>
    </source>
</evidence>
<accession>A0ABV7XKZ4</accession>
<keyword evidence="3" id="KW-1185">Reference proteome</keyword>
<feature type="transmembrane region" description="Helical" evidence="1">
    <location>
        <begin position="30"/>
        <end position="53"/>
    </location>
</feature>
<evidence type="ECO:0008006" key="4">
    <source>
        <dbReference type="Google" id="ProtNLM"/>
    </source>
</evidence>
<dbReference type="Proteomes" id="UP001595705">
    <property type="component" value="Unassembled WGS sequence"/>
</dbReference>
<dbReference type="EMBL" id="JBHRYA010000007">
    <property type="protein sequence ID" value="MFC3716396.1"/>
    <property type="molecule type" value="Genomic_DNA"/>
</dbReference>
<dbReference type="RefSeq" id="WP_386743511.1">
    <property type="nucleotide sequence ID" value="NZ_JBHRYA010000007.1"/>
</dbReference>
<name>A0ABV7XKZ4_9GAMM</name>
<keyword evidence="1" id="KW-1133">Transmembrane helix</keyword>
<gene>
    <name evidence="2" type="ORF">ACFONC_09540</name>
</gene>
<evidence type="ECO:0000313" key="2">
    <source>
        <dbReference type="EMBL" id="MFC3716396.1"/>
    </source>
</evidence>
<feature type="transmembrane region" description="Helical" evidence="1">
    <location>
        <begin position="65"/>
        <end position="90"/>
    </location>
</feature>
<sequence>MKVITLSGVAIFAIWSLASGAAYLEWGLRGGLPLGNVLAAAGLASLAGIAVEFSRQRSVLRNASWVALGLALAWLPVSIALAGNLMLTFSGGRGTLWVGLTLGIAVVVLGCVAATVFSWIGARLRRAAVRRRFVQRGTRSAE</sequence>
<organism evidence="2 3">
    <name type="scientific">Luteimonas soli</name>
    <dbReference type="NCBI Taxonomy" id="1648966"/>
    <lineage>
        <taxon>Bacteria</taxon>
        <taxon>Pseudomonadati</taxon>
        <taxon>Pseudomonadota</taxon>
        <taxon>Gammaproteobacteria</taxon>
        <taxon>Lysobacterales</taxon>
        <taxon>Lysobacteraceae</taxon>
        <taxon>Luteimonas</taxon>
    </lineage>
</organism>
<evidence type="ECO:0000313" key="3">
    <source>
        <dbReference type="Proteomes" id="UP001595705"/>
    </source>
</evidence>
<feature type="transmembrane region" description="Helical" evidence="1">
    <location>
        <begin position="96"/>
        <end position="122"/>
    </location>
</feature>
<protein>
    <recommendedName>
        <fullName evidence="4">CidA/LrgA family protein</fullName>
    </recommendedName>
</protein>
<comment type="caution">
    <text evidence="2">The sequence shown here is derived from an EMBL/GenBank/DDBJ whole genome shotgun (WGS) entry which is preliminary data.</text>
</comment>
<reference evidence="3" key="1">
    <citation type="journal article" date="2019" name="Int. J. Syst. Evol. Microbiol.">
        <title>The Global Catalogue of Microorganisms (GCM) 10K type strain sequencing project: providing services to taxonomists for standard genome sequencing and annotation.</title>
        <authorList>
            <consortium name="The Broad Institute Genomics Platform"/>
            <consortium name="The Broad Institute Genome Sequencing Center for Infectious Disease"/>
            <person name="Wu L."/>
            <person name="Ma J."/>
        </authorList>
    </citation>
    <scope>NUCLEOTIDE SEQUENCE [LARGE SCALE GENOMIC DNA]</scope>
    <source>
        <strain evidence="3">KCTC 42441</strain>
    </source>
</reference>
<keyword evidence="1" id="KW-0812">Transmembrane</keyword>
<proteinExistence type="predicted"/>